<dbReference type="GeneID" id="28763696"/>
<gene>
    <name evidence="2" type="ORF">CC84DRAFT_1176313</name>
</gene>
<feature type="compositionally biased region" description="Polar residues" evidence="1">
    <location>
        <begin position="189"/>
        <end position="208"/>
    </location>
</feature>
<dbReference type="InParanoid" id="A0A177CF94"/>
<dbReference type="RefSeq" id="XP_018036649.1">
    <property type="nucleotide sequence ID" value="XM_018180210.1"/>
</dbReference>
<evidence type="ECO:0000313" key="3">
    <source>
        <dbReference type="Proteomes" id="UP000077069"/>
    </source>
</evidence>
<accession>A0A177CF94</accession>
<proteinExistence type="predicted"/>
<keyword evidence="3" id="KW-1185">Reference proteome</keyword>
<evidence type="ECO:0000313" key="2">
    <source>
        <dbReference type="EMBL" id="OAG06284.1"/>
    </source>
</evidence>
<feature type="region of interest" description="Disordered" evidence="1">
    <location>
        <begin position="136"/>
        <end position="215"/>
    </location>
</feature>
<feature type="region of interest" description="Disordered" evidence="1">
    <location>
        <begin position="228"/>
        <end position="272"/>
    </location>
</feature>
<sequence length="300" mass="32061">MRAHAASHSLSAYPPAACTSCAPSATVISAELRRRTWAIRRCNSARTSCSVQSRSPGSRTVHASGSCTEANGHAGVIWLVCTDGGCDQTTSSALARAGRVHNPNAIHDTHLSHARSAATLTTRPDKHPLLHACPGRLAQRTSPSTPSGPHHHHVIPRTSKPALAHKGQDAGRQEDAICYRLPDSKRKATANSAQRGDTEPSQDQTKQVRNPFHGSGSTFLWTFPKECPSPALSPAERAEPEPQSLAALTASGRDGGGALREGRIQSRKQPLFGRERVASGFLADVPTLDPRRRGTDNKQE</sequence>
<evidence type="ECO:0000256" key="1">
    <source>
        <dbReference type="SAM" id="MobiDB-lite"/>
    </source>
</evidence>
<feature type="compositionally biased region" description="Basic and acidic residues" evidence="1">
    <location>
        <begin position="166"/>
        <end position="186"/>
    </location>
</feature>
<reference evidence="2 3" key="1">
    <citation type="submission" date="2016-05" db="EMBL/GenBank/DDBJ databases">
        <title>Comparative analysis of secretome profiles of manganese(II)-oxidizing ascomycete fungi.</title>
        <authorList>
            <consortium name="DOE Joint Genome Institute"/>
            <person name="Zeiner C.A."/>
            <person name="Purvine S.O."/>
            <person name="Zink E.M."/>
            <person name="Wu S."/>
            <person name="Pasa-Tolic L."/>
            <person name="Chaput D.L."/>
            <person name="Haridas S."/>
            <person name="Grigoriev I.V."/>
            <person name="Santelli C.M."/>
            <person name="Hansel C.M."/>
        </authorList>
    </citation>
    <scope>NUCLEOTIDE SEQUENCE [LARGE SCALE GENOMIC DNA]</scope>
    <source>
        <strain evidence="2 3">AP3s5-JAC2a</strain>
    </source>
</reference>
<protein>
    <submittedName>
        <fullName evidence="2">Uncharacterized protein</fullName>
    </submittedName>
</protein>
<dbReference type="Proteomes" id="UP000077069">
    <property type="component" value="Unassembled WGS sequence"/>
</dbReference>
<name>A0A177CF94_9PLEO</name>
<dbReference type="AlphaFoldDB" id="A0A177CF94"/>
<dbReference type="EMBL" id="KV441552">
    <property type="protein sequence ID" value="OAG06284.1"/>
    <property type="molecule type" value="Genomic_DNA"/>
</dbReference>
<organism evidence="2 3">
    <name type="scientific">Paraphaeosphaeria sporulosa</name>
    <dbReference type="NCBI Taxonomy" id="1460663"/>
    <lineage>
        <taxon>Eukaryota</taxon>
        <taxon>Fungi</taxon>
        <taxon>Dikarya</taxon>
        <taxon>Ascomycota</taxon>
        <taxon>Pezizomycotina</taxon>
        <taxon>Dothideomycetes</taxon>
        <taxon>Pleosporomycetidae</taxon>
        <taxon>Pleosporales</taxon>
        <taxon>Massarineae</taxon>
        <taxon>Didymosphaeriaceae</taxon>
        <taxon>Paraphaeosphaeria</taxon>
    </lineage>
</organism>